<protein>
    <submittedName>
        <fullName evidence="1">Uncharacterized protein</fullName>
    </submittedName>
</protein>
<organism evidence="1 2">
    <name type="scientific">Naegleria fowleri</name>
    <name type="common">Brain eating amoeba</name>
    <dbReference type="NCBI Taxonomy" id="5763"/>
    <lineage>
        <taxon>Eukaryota</taxon>
        <taxon>Discoba</taxon>
        <taxon>Heterolobosea</taxon>
        <taxon>Tetramitia</taxon>
        <taxon>Eutetramitia</taxon>
        <taxon>Vahlkampfiidae</taxon>
        <taxon>Naegleria</taxon>
    </lineage>
</organism>
<dbReference type="RefSeq" id="XP_044569542.1">
    <property type="nucleotide sequence ID" value="XM_044711007.1"/>
</dbReference>
<dbReference type="OrthoDB" id="10584845at2759"/>
<comment type="caution">
    <text evidence="1">The sequence shown here is derived from an EMBL/GenBank/DDBJ whole genome shotgun (WGS) entry which is preliminary data.</text>
</comment>
<dbReference type="Proteomes" id="UP000444721">
    <property type="component" value="Unassembled WGS sequence"/>
</dbReference>
<dbReference type="EMBL" id="VFQX01000002">
    <property type="protein sequence ID" value="KAF0984829.1"/>
    <property type="molecule type" value="Genomic_DNA"/>
</dbReference>
<evidence type="ECO:0000313" key="2">
    <source>
        <dbReference type="Proteomes" id="UP000444721"/>
    </source>
</evidence>
<name>A0A6A5CHQ8_NAEFO</name>
<dbReference type="VEuPathDB" id="AmoebaDB:NfTy_031470"/>
<evidence type="ECO:0000313" key="1">
    <source>
        <dbReference type="EMBL" id="KAF0984829.1"/>
    </source>
</evidence>
<proteinExistence type="predicted"/>
<dbReference type="VEuPathDB" id="AmoebaDB:NF0107620"/>
<dbReference type="VEuPathDB" id="AmoebaDB:FDP41_000728"/>
<dbReference type="AlphaFoldDB" id="A0A6A5CHQ8"/>
<gene>
    <name evidence="1" type="ORF">FDP41_000728</name>
</gene>
<keyword evidence="2" id="KW-1185">Reference proteome</keyword>
<dbReference type="GeneID" id="68107946"/>
<sequence>MVRKRRKGGLTSFSGVPPSDMLKREREYREFRSDLIEKKRKFGTCNPCEDDHYDLSLSALSIPFVDISMKFDKADEKTTIGNHDRSSNRSTTDDGCDKDQCLTRWLMDQLNTHFCNDLCFERVPQVNFSNVFSPELSIELSHIDDCSLRRGGISICDEKCDETT</sequence>
<reference evidence="1 2" key="1">
    <citation type="journal article" date="2019" name="Sci. Rep.">
        <title>Nanopore sequencing improves the draft genome of the human pathogenic amoeba Naegleria fowleri.</title>
        <authorList>
            <person name="Liechti N."/>
            <person name="Schurch N."/>
            <person name="Bruggmann R."/>
            <person name="Wittwer M."/>
        </authorList>
    </citation>
    <scope>NUCLEOTIDE SEQUENCE [LARGE SCALE GENOMIC DNA]</scope>
    <source>
        <strain evidence="1 2">ATCC 30894</strain>
    </source>
</reference>
<accession>A0A6A5CHQ8</accession>